<protein>
    <submittedName>
        <fullName evidence="6">MFS transporter</fullName>
    </submittedName>
</protein>
<dbReference type="SUPFAM" id="SSF103473">
    <property type="entry name" value="MFS general substrate transporter"/>
    <property type="match status" value="1"/>
</dbReference>
<keyword evidence="1 4" id="KW-0812">Transmembrane</keyword>
<evidence type="ECO:0000256" key="4">
    <source>
        <dbReference type="SAM" id="Phobius"/>
    </source>
</evidence>
<feature type="transmembrane region" description="Helical" evidence="4">
    <location>
        <begin position="362"/>
        <end position="384"/>
    </location>
</feature>
<keyword evidence="7" id="KW-1185">Reference proteome</keyword>
<evidence type="ECO:0000313" key="6">
    <source>
        <dbReference type="EMBL" id="GAA0861604.1"/>
    </source>
</evidence>
<feature type="transmembrane region" description="Helical" evidence="4">
    <location>
        <begin position="51"/>
        <end position="73"/>
    </location>
</feature>
<dbReference type="RefSeq" id="WP_215348974.1">
    <property type="nucleotide sequence ID" value="NZ_BAAAFE010000003.1"/>
</dbReference>
<dbReference type="InterPro" id="IPR050327">
    <property type="entry name" value="Proton-linked_MCT"/>
</dbReference>
<evidence type="ECO:0000256" key="2">
    <source>
        <dbReference type="ARBA" id="ARBA00022989"/>
    </source>
</evidence>
<evidence type="ECO:0000256" key="3">
    <source>
        <dbReference type="ARBA" id="ARBA00023136"/>
    </source>
</evidence>
<dbReference type="EMBL" id="BAAAFE010000003">
    <property type="protein sequence ID" value="GAA0861604.1"/>
    <property type="molecule type" value="Genomic_DNA"/>
</dbReference>
<feature type="transmembrane region" description="Helical" evidence="4">
    <location>
        <begin position="333"/>
        <end position="355"/>
    </location>
</feature>
<feature type="transmembrane region" description="Helical" evidence="4">
    <location>
        <begin position="274"/>
        <end position="301"/>
    </location>
</feature>
<evidence type="ECO:0000259" key="5">
    <source>
        <dbReference type="PROSITE" id="PS50850"/>
    </source>
</evidence>
<dbReference type="InterPro" id="IPR036259">
    <property type="entry name" value="MFS_trans_sf"/>
</dbReference>
<dbReference type="PANTHER" id="PTHR11360:SF284">
    <property type="entry name" value="EG:103B4.3 PROTEIN-RELATED"/>
    <property type="match status" value="1"/>
</dbReference>
<dbReference type="InterPro" id="IPR011701">
    <property type="entry name" value="MFS"/>
</dbReference>
<keyword evidence="2 4" id="KW-1133">Transmembrane helix</keyword>
<feature type="transmembrane region" description="Helical" evidence="4">
    <location>
        <begin position="308"/>
        <end position="327"/>
    </location>
</feature>
<dbReference type="Gene3D" id="1.20.1250.20">
    <property type="entry name" value="MFS general substrate transporter like domains"/>
    <property type="match status" value="1"/>
</dbReference>
<dbReference type="Proteomes" id="UP001500738">
    <property type="component" value="Unassembled WGS sequence"/>
</dbReference>
<feature type="transmembrane region" description="Helical" evidence="4">
    <location>
        <begin position="141"/>
        <end position="162"/>
    </location>
</feature>
<gene>
    <name evidence="6" type="ORF">GCM10009115_04910</name>
</gene>
<name>A0ABN1LXL1_9SPHN</name>
<evidence type="ECO:0000256" key="1">
    <source>
        <dbReference type="ARBA" id="ARBA00022692"/>
    </source>
</evidence>
<feature type="transmembrane region" description="Helical" evidence="4">
    <location>
        <begin position="21"/>
        <end position="45"/>
    </location>
</feature>
<feature type="transmembrane region" description="Helical" evidence="4">
    <location>
        <begin position="85"/>
        <end position="106"/>
    </location>
</feature>
<accession>A0ABN1LXL1</accession>
<sequence length="430" mass="44557">MNEVELLGTAPRARPYFGWRIVLALFLCTLALFGVSIYSFIVLAHPLGAEYGWSATQTGAAVSAMWFAAPMALLSGPLIRRFNPWHIIFAGLLMQAAGFAMLPLISSIESLYLLRLMMGIGKVTLVIAVPIIVTRWFSRRFATAMAIIWAGGSAGGFIMAPATDALLQAFGWRTAAAVIAAAMVAVVILIALLARGPSSPAALGLAPDGVPPSAGDGAPRGSVPEDAAALDWRAALGHVRLWVAIPMLLSVMGIGMASIAVLTQEQLVLESAGIASSLAATFLGLTAVGSLTGSASIGLLLDRAPARWSGLLIASAIFVGLLAFAGIQTNGSAGLALIAAISCGYAFGAGEVLWITLTKRQFGTAAFAMTYGGWYFALQIGYAAGGGVAGWGYERFGAMGFIGLVAIMYLPAALFSLTLRGARIQPGKES</sequence>
<proteinExistence type="predicted"/>
<reference evidence="6 7" key="1">
    <citation type="journal article" date="2019" name="Int. J. Syst. Evol. Microbiol.">
        <title>The Global Catalogue of Microorganisms (GCM) 10K type strain sequencing project: providing services to taxonomists for standard genome sequencing and annotation.</title>
        <authorList>
            <consortium name="The Broad Institute Genomics Platform"/>
            <consortium name="The Broad Institute Genome Sequencing Center for Infectious Disease"/>
            <person name="Wu L."/>
            <person name="Ma J."/>
        </authorList>
    </citation>
    <scope>NUCLEOTIDE SEQUENCE [LARGE SCALE GENOMIC DNA]</scope>
    <source>
        <strain evidence="6 7">JCM 15910</strain>
    </source>
</reference>
<dbReference type="PROSITE" id="PS50850">
    <property type="entry name" value="MFS"/>
    <property type="match status" value="1"/>
</dbReference>
<feature type="transmembrane region" description="Helical" evidence="4">
    <location>
        <begin position="112"/>
        <end position="134"/>
    </location>
</feature>
<dbReference type="InterPro" id="IPR020846">
    <property type="entry name" value="MFS_dom"/>
</dbReference>
<keyword evidence="3 4" id="KW-0472">Membrane</keyword>
<feature type="transmembrane region" description="Helical" evidence="4">
    <location>
        <begin position="241"/>
        <end position="262"/>
    </location>
</feature>
<comment type="caution">
    <text evidence="6">The sequence shown here is derived from an EMBL/GenBank/DDBJ whole genome shotgun (WGS) entry which is preliminary data.</text>
</comment>
<evidence type="ECO:0000313" key="7">
    <source>
        <dbReference type="Proteomes" id="UP001500738"/>
    </source>
</evidence>
<feature type="domain" description="Major facilitator superfamily (MFS) profile" evidence="5">
    <location>
        <begin position="20"/>
        <end position="424"/>
    </location>
</feature>
<feature type="transmembrane region" description="Helical" evidence="4">
    <location>
        <begin position="396"/>
        <end position="419"/>
    </location>
</feature>
<dbReference type="Pfam" id="PF07690">
    <property type="entry name" value="MFS_1"/>
    <property type="match status" value="1"/>
</dbReference>
<organism evidence="6 7">
    <name type="scientific">Sphingopyxis soli</name>
    <dbReference type="NCBI Taxonomy" id="592051"/>
    <lineage>
        <taxon>Bacteria</taxon>
        <taxon>Pseudomonadati</taxon>
        <taxon>Pseudomonadota</taxon>
        <taxon>Alphaproteobacteria</taxon>
        <taxon>Sphingomonadales</taxon>
        <taxon>Sphingomonadaceae</taxon>
        <taxon>Sphingopyxis</taxon>
    </lineage>
</organism>
<feature type="transmembrane region" description="Helical" evidence="4">
    <location>
        <begin position="174"/>
        <end position="194"/>
    </location>
</feature>
<dbReference type="PANTHER" id="PTHR11360">
    <property type="entry name" value="MONOCARBOXYLATE TRANSPORTER"/>
    <property type="match status" value="1"/>
</dbReference>